<evidence type="ECO:0000259" key="2">
    <source>
        <dbReference type="Pfam" id="PF00975"/>
    </source>
</evidence>
<organism evidence="3 4">
    <name type="scientific">Lysobacter enzymogenes</name>
    <dbReference type="NCBI Taxonomy" id="69"/>
    <lineage>
        <taxon>Bacteria</taxon>
        <taxon>Pseudomonadati</taxon>
        <taxon>Pseudomonadota</taxon>
        <taxon>Gammaproteobacteria</taxon>
        <taxon>Lysobacterales</taxon>
        <taxon>Lysobacteraceae</taxon>
        <taxon>Lysobacter</taxon>
    </lineage>
</organism>
<proteinExistence type="inferred from homology"/>
<feature type="domain" description="Thioesterase" evidence="2">
    <location>
        <begin position="5"/>
        <end position="226"/>
    </location>
</feature>
<dbReference type="Proteomes" id="UP000218824">
    <property type="component" value="Chromosome"/>
</dbReference>
<dbReference type="RefSeq" id="WP_096380129.1">
    <property type="nucleotide sequence ID" value="NZ_AP014940.1"/>
</dbReference>
<dbReference type="AlphaFoldDB" id="A0AAU9ASN5"/>
<dbReference type="KEGG" id="lem:LEN_4026"/>
<dbReference type="EMBL" id="AP014940">
    <property type="protein sequence ID" value="BAV99513.1"/>
    <property type="molecule type" value="Genomic_DNA"/>
</dbReference>
<sequence length="241" mass="26170">MEKIQLICLPFAGAGASFFKEWKDVEPALEIRALQLPGREKRFLETPHVDVHKAADELIQQLRDDDALDAPSVVFGHSLGAVLAFELARRLEDAERGALLGLVASGSPDPWTQRSDRATGVDDDDAFLAKVSQFSGYNHEALDDPMMRELLLPTLRADVRMHEDYTPRSAVALSAPVMTVRGDADLLVSRAQVAAWDKASSGAVSHEELAGGHMYFIGQPAPLLARIAAFARTAAAVETAR</sequence>
<dbReference type="Gene3D" id="3.40.50.1820">
    <property type="entry name" value="alpha/beta hydrolase"/>
    <property type="match status" value="1"/>
</dbReference>
<dbReference type="Pfam" id="PF00975">
    <property type="entry name" value="Thioesterase"/>
    <property type="match status" value="1"/>
</dbReference>
<evidence type="ECO:0000256" key="1">
    <source>
        <dbReference type="ARBA" id="ARBA00007169"/>
    </source>
</evidence>
<name>A0AAU9ASN5_LYSEN</name>
<dbReference type="InterPro" id="IPR029058">
    <property type="entry name" value="AB_hydrolase_fold"/>
</dbReference>
<dbReference type="SUPFAM" id="SSF53474">
    <property type="entry name" value="alpha/beta-Hydrolases"/>
    <property type="match status" value="1"/>
</dbReference>
<dbReference type="InterPro" id="IPR012223">
    <property type="entry name" value="TEII"/>
</dbReference>
<dbReference type="GO" id="GO:0008610">
    <property type="term" value="P:lipid biosynthetic process"/>
    <property type="evidence" value="ECO:0007669"/>
    <property type="project" value="TreeGrafter"/>
</dbReference>
<evidence type="ECO:0000313" key="4">
    <source>
        <dbReference type="Proteomes" id="UP000218824"/>
    </source>
</evidence>
<evidence type="ECO:0000313" key="3">
    <source>
        <dbReference type="EMBL" id="BAV99513.1"/>
    </source>
</evidence>
<comment type="similarity">
    <text evidence="1">Belongs to the thioesterase family.</text>
</comment>
<dbReference type="PANTHER" id="PTHR11487:SF0">
    <property type="entry name" value="S-ACYL FATTY ACID SYNTHASE THIOESTERASE, MEDIUM CHAIN"/>
    <property type="match status" value="1"/>
</dbReference>
<dbReference type="GeneID" id="83065815"/>
<accession>A0AAU9ASN5</accession>
<protein>
    <submittedName>
        <fullName evidence="3">Thioesterase</fullName>
    </submittedName>
</protein>
<reference evidence="3 4" key="1">
    <citation type="journal article" date="2017" name="DNA Res.">
        <title>Complete genome sequence and expression profile of the commercial lytic enzyme producer Lysobacter enzymogenes M497-1.</title>
        <authorList>
            <person name="Takami H."/>
            <person name="Toyoda A."/>
            <person name="Uchiyama I."/>
            <person name="Itoh T."/>
            <person name="Takaki Y."/>
            <person name="Arai W."/>
            <person name="Nishi S."/>
            <person name="Kawai M."/>
            <person name="Shinya K."/>
            <person name="Ikeda H."/>
        </authorList>
    </citation>
    <scope>NUCLEOTIDE SEQUENCE [LARGE SCALE GENOMIC DNA]</scope>
    <source>
        <strain evidence="3 4">M497-1</strain>
    </source>
</reference>
<gene>
    <name evidence="3" type="ORF">LEN_4026</name>
</gene>
<dbReference type="PANTHER" id="PTHR11487">
    <property type="entry name" value="THIOESTERASE"/>
    <property type="match status" value="1"/>
</dbReference>
<dbReference type="InterPro" id="IPR001031">
    <property type="entry name" value="Thioesterase"/>
</dbReference>